<keyword evidence="1" id="KW-0812">Transmembrane</keyword>
<keyword evidence="1" id="KW-1133">Transmembrane helix</keyword>
<evidence type="ECO:0000313" key="3">
    <source>
        <dbReference type="Proteomes" id="UP000789901"/>
    </source>
</evidence>
<evidence type="ECO:0000313" key="2">
    <source>
        <dbReference type="EMBL" id="CAG8629686.1"/>
    </source>
</evidence>
<comment type="caution">
    <text evidence="2">The sequence shown here is derived from an EMBL/GenBank/DDBJ whole genome shotgun (WGS) entry which is preliminary data.</text>
</comment>
<name>A0ABN7UN79_GIGMA</name>
<evidence type="ECO:0000256" key="1">
    <source>
        <dbReference type="SAM" id="Phobius"/>
    </source>
</evidence>
<feature type="transmembrane region" description="Helical" evidence="1">
    <location>
        <begin position="77"/>
        <end position="98"/>
    </location>
</feature>
<protein>
    <submittedName>
        <fullName evidence="2">22041_t:CDS:1</fullName>
    </submittedName>
</protein>
<sequence length="388" mass="43902">MASILEEKNPSTLSSILREKPFTIFNMSDAISIDDQLFIQDLFSIPKAGYLPESLKKAIMAFADDSKKYSVATEKRLRYATIALIILLTAAYGFWNIYRMVESVNSPVVSLKSELRPSIRVPGLVICGRTLNWSAECYKSKFNAADDNYTAGINCNEYLSSPIDATIFVNMHGYDDLDKLYIAVYFLNTSQPFNESYGTNSLEFNSSTQKIAIELWSSEESNNTYGINKKDIIIGGGIGQTIQKSIESDETFTSFAISGFGVSKHLWEIFRIIPAKYVSNGQSNSTEYLVQLWINPWGVVQRHQRHLLKVVPPSLESYSSLTESIDPQTQEKDSPEESYVLSSSVVDVDKPSIQQIKQDLHEEVQKTIKSELIKLKRVFEQTLSYRYQ</sequence>
<reference evidence="2 3" key="1">
    <citation type="submission" date="2021-06" db="EMBL/GenBank/DDBJ databases">
        <authorList>
            <person name="Kallberg Y."/>
            <person name="Tangrot J."/>
            <person name="Rosling A."/>
        </authorList>
    </citation>
    <scope>NUCLEOTIDE SEQUENCE [LARGE SCALE GENOMIC DNA]</scope>
    <source>
        <strain evidence="2 3">120-4 pot B 10/14</strain>
    </source>
</reference>
<dbReference type="EMBL" id="CAJVQB010004202">
    <property type="protein sequence ID" value="CAG8629686.1"/>
    <property type="molecule type" value="Genomic_DNA"/>
</dbReference>
<dbReference type="Proteomes" id="UP000789901">
    <property type="component" value="Unassembled WGS sequence"/>
</dbReference>
<proteinExistence type="predicted"/>
<gene>
    <name evidence="2" type="ORF">GMARGA_LOCUS8268</name>
</gene>
<keyword evidence="1" id="KW-0472">Membrane</keyword>
<organism evidence="2 3">
    <name type="scientific">Gigaspora margarita</name>
    <dbReference type="NCBI Taxonomy" id="4874"/>
    <lineage>
        <taxon>Eukaryota</taxon>
        <taxon>Fungi</taxon>
        <taxon>Fungi incertae sedis</taxon>
        <taxon>Mucoromycota</taxon>
        <taxon>Glomeromycotina</taxon>
        <taxon>Glomeromycetes</taxon>
        <taxon>Diversisporales</taxon>
        <taxon>Gigasporaceae</taxon>
        <taxon>Gigaspora</taxon>
    </lineage>
</organism>
<accession>A0ABN7UN79</accession>
<keyword evidence="3" id="KW-1185">Reference proteome</keyword>